<name>A0A2Z7AHV7_9LAMI</name>
<dbReference type="EMBL" id="KV017251">
    <property type="protein sequence ID" value="KZV18686.1"/>
    <property type="molecule type" value="Genomic_DNA"/>
</dbReference>
<dbReference type="AlphaFoldDB" id="A0A2Z7AHV7"/>
<reference evidence="1 2" key="1">
    <citation type="journal article" date="2015" name="Proc. Natl. Acad. Sci. U.S.A.">
        <title>The resurrection genome of Boea hygrometrica: A blueprint for survival of dehydration.</title>
        <authorList>
            <person name="Xiao L."/>
            <person name="Yang G."/>
            <person name="Zhang L."/>
            <person name="Yang X."/>
            <person name="Zhao S."/>
            <person name="Ji Z."/>
            <person name="Zhou Q."/>
            <person name="Hu M."/>
            <person name="Wang Y."/>
            <person name="Chen M."/>
            <person name="Xu Y."/>
            <person name="Jin H."/>
            <person name="Xiao X."/>
            <person name="Hu G."/>
            <person name="Bao F."/>
            <person name="Hu Y."/>
            <person name="Wan P."/>
            <person name="Li L."/>
            <person name="Deng X."/>
            <person name="Kuang T."/>
            <person name="Xiang C."/>
            <person name="Zhu J.K."/>
            <person name="Oliver M.J."/>
            <person name="He Y."/>
        </authorList>
    </citation>
    <scope>NUCLEOTIDE SEQUENCE [LARGE SCALE GENOMIC DNA]</scope>
    <source>
        <strain evidence="2">cv. XS01</strain>
    </source>
</reference>
<proteinExistence type="predicted"/>
<keyword evidence="2" id="KW-1185">Reference proteome</keyword>
<gene>
    <name evidence="1" type="ORF">F511_05759</name>
</gene>
<evidence type="ECO:0000313" key="2">
    <source>
        <dbReference type="Proteomes" id="UP000250235"/>
    </source>
</evidence>
<accession>A0A2Z7AHV7</accession>
<evidence type="ECO:0000313" key="1">
    <source>
        <dbReference type="EMBL" id="KZV18686.1"/>
    </source>
</evidence>
<sequence length="131" mass="15421">MKQSMREEATSYEDSADGLLVMTSSVTSSSRKIQQRFALALKIQQEDFALLFQQTKLQWIQSQRKDIQSQCFEHPVARRIRRSFWTTRRKQQQHPVESSYESAVAIYIQSQALHPVDMDSQTQRIKDISRR</sequence>
<dbReference type="Proteomes" id="UP000250235">
    <property type="component" value="Unassembled WGS sequence"/>
</dbReference>
<organism evidence="1 2">
    <name type="scientific">Dorcoceras hygrometricum</name>
    <dbReference type="NCBI Taxonomy" id="472368"/>
    <lineage>
        <taxon>Eukaryota</taxon>
        <taxon>Viridiplantae</taxon>
        <taxon>Streptophyta</taxon>
        <taxon>Embryophyta</taxon>
        <taxon>Tracheophyta</taxon>
        <taxon>Spermatophyta</taxon>
        <taxon>Magnoliopsida</taxon>
        <taxon>eudicotyledons</taxon>
        <taxon>Gunneridae</taxon>
        <taxon>Pentapetalae</taxon>
        <taxon>asterids</taxon>
        <taxon>lamiids</taxon>
        <taxon>Lamiales</taxon>
        <taxon>Gesneriaceae</taxon>
        <taxon>Didymocarpoideae</taxon>
        <taxon>Trichosporeae</taxon>
        <taxon>Loxocarpinae</taxon>
        <taxon>Dorcoceras</taxon>
    </lineage>
</organism>
<protein>
    <submittedName>
        <fullName evidence="1">Uncharacterized protein</fullName>
    </submittedName>
</protein>